<proteinExistence type="predicted"/>
<dbReference type="Proteomes" id="UP001152797">
    <property type="component" value="Unassembled WGS sequence"/>
</dbReference>
<dbReference type="SUPFAM" id="SSF56219">
    <property type="entry name" value="DNase I-like"/>
    <property type="match status" value="1"/>
</dbReference>
<feature type="non-terminal residue" evidence="1">
    <location>
        <position position="950"/>
    </location>
</feature>
<dbReference type="InterPro" id="IPR036691">
    <property type="entry name" value="Endo/exonu/phosph_ase_sf"/>
</dbReference>
<feature type="non-terminal residue" evidence="1">
    <location>
        <position position="1"/>
    </location>
</feature>
<organism evidence="1">
    <name type="scientific">Cladocopium goreaui</name>
    <dbReference type="NCBI Taxonomy" id="2562237"/>
    <lineage>
        <taxon>Eukaryota</taxon>
        <taxon>Sar</taxon>
        <taxon>Alveolata</taxon>
        <taxon>Dinophyceae</taxon>
        <taxon>Suessiales</taxon>
        <taxon>Symbiodiniaceae</taxon>
        <taxon>Cladocopium</taxon>
    </lineage>
</organism>
<dbReference type="AlphaFoldDB" id="A0A9P1GR94"/>
<sequence>VHAVKLPPLDVLPDLTNMKICDSSDEIEPLDHAIEDLPHRTDLRNEEANHWTAPAQGLQAEPAAIQELFMHWLASMTQLDAADAQQDPTMEITTWFLDMPTYLNCDVPRSVLLGQDFSSWMRLIATTWLDLLDPTLPISLYLVRPSPPVTSLQQHQRVHVIVLQRAPADGVANLFTVVATHQVLQPMRHFARFAPHQMAKPQVIGFASLSDQCYPELSPRQCTVWHGDLELRENLALRNRHGIAFVIIIQEMQHIIDRQNSQPQFERSAWSDDEDEASVSFIQIQAVQTMMNELNASECAFHQEWPENLEIPTVTQEALCALHEDSEVWLAWLRDPLQLRALQWLWYLEQMNAASPYAPRIVDGFLECDIIAIPQANVPPLNCTLQTTDPVAPSPRVTIELTIATANVLTLRQSGLEQTGTSISRQQVLMQQFHDAKCTFVGIQETRHKHLVGINNELFHVIGHPADLHGNDGVQLWISKQQPLHESGPCIGKDQIRIIASSSTFLIVKINTDCWKCVIVTGRAPHSARPRQEAEAYWRTISEHLQRKASGWPLIYCGDANAHVGDCPTSAIGPLYPSQENQAGFDNHDGTHSSFIANCSKKRNDADGVESYTCTRRGSRPGSPLADIAFNLGMADLLQDLQTFLMNNDIYLAGSALYAEGEPDFAWWDPTQHKELVERCFAQFAECLHDWANASEPTVVDFHNKFFNLFQQMHIPEFQAARVFIFWIETAFQDIHPTFDIDLYELLEESHMTMLEDLHTWQLRLRMTSLQKQWERLEAGPRPLRGDQDCWGLLNLSFKELQQVAIGNELLLRGLLLCAPVALHGGATTLEHPAPPLQEERPSIWRTGILKLLSSGGRLFRHYTFQQWKHGAEGIKPTTLLYSHAPIPATFASNEQMDLIKPVVPLIGRGSDGRFRTARAKEYPPGMNRCLAEAFWSSISTCLAEVDEAA</sequence>
<name>A0A9P1GR94_9DINO</name>
<reference evidence="1" key="1">
    <citation type="submission" date="2022-10" db="EMBL/GenBank/DDBJ databases">
        <authorList>
            <person name="Chen Y."/>
            <person name="Dougan E. K."/>
            <person name="Chan C."/>
            <person name="Rhodes N."/>
            <person name="Thang M."/>
        </authorList>
    </citation>
    <scope>NUCLEOTIDE SEQUENCE</scope>
</reference>
<evidence type="ECO:0008006" key="4">
    <source>
        <dbReference type="Google" id="ProtNLM"/>
    </source>
</evidence>
<gene>
    <name evidence="1" type="ORF">C1SCF055_LOCUS44097</name>
</gene>
<accession>A0A9P1GR94</accession>
<evidence type="ECO:0000313" key="2">
    <source>
        <dbReference type="EMBL" id="CAL4806916.1"/>
    </source>
</evidence>
<evidence type="ECO:0000313" key="1">
    <source>
        <dbReference type="EMBL" id="CAI4019604.1"/>
    </source>
</evidence>
<evidence type="ECO:0000313" key="3">
    <source>
        <dbReference type="Proteomes" id="UP001152797"/>
    </source>
</evidence>
<dbReference type="EMBL" id="CAMXCT010006760">
    <property type="protein sequence ID" value="CAI4019604.1"/>
    <property type="molecule type" value="Genomic_DNA"/>
</dbReference>
<reference evidence="2 3" key="2">
    <citation type="submission" date="2024-05" db="EMBL/GenBank/DDBJ databases">
        <authorList>
            <person name="Chen Y."/>
            <person name="Shah S."/>
            <person name="Dougan E. K."/>
            <person name="Thang M."/>
            <person name="Chan C."/>
        </authorList>
    </citation>
    <scope>NUCLEOTIDE SEQUENCE [LARGE SCALE GENOMIC DNA]</scope>
</reference>
<dbReference type="EMBL" id="CAMXCT030006760">
    <property type="protein sequence ID" value="CAL4806916.1"/>
    <property type="molecule type" value="Genomic_DNA"/>
</dbReference>
<dbReference type="EMBL" id="CAMXCT020006760">
    <property type="protein sequence ID" value="CAL1172979.1"/>
    <property type="molecule type" value="Genomic_DNA"/>
</dbReference>
<dbReference type="Gene3D" id="3.60.10.10">
    <property type="entry name" value="Endonuclease/exonuclease/phosphatase"/>
    <property type="match status" value="1"/>
</dbReference>
<comment type="caution">
    <text evidence="1">The sequence shown here is derived from an EMBL/GenBank/DDBJ whole genome shotgun (WGS) entry which is preliminary data.</text>
</comment>
<keyword evidence="3" id="KW-1185">Reference proteome</keyword>
<protein>
    <recommendedName>
        <fullName evidence="4">Endonuclease/exonuclease/phosphatase domain-containing protein</fullName>
    </recommendedName>
</protein>